<dbReference type="InterPro" id="IPR004136">
    <property type="entry name" value="NMO"/>
</dbReference>
<evidence type="ECO:0000256" key="4">
    <source>
        <dbReference type="ARBA" id="ARBA00022643"/>
    </source>
</evidence>
<accession>A0A1I2QKE9</accession>
<dbReference type="GeneID" id="90544543"/>
<evidence type="ECO:0000313" key="9">
    <source>
        <dbReference type="Proteomes" id="UP000246114"/>
    </source>
</evidence>
<reference evidence="7 8" key="1">
    <citation type="submission" date="2016-10" db="EMBL/GenBank/DDBJ databases">
        <authorList>
            <person name="de Groot N.N."/>
        </authorList>
    </citation>
    <scope>NUCLEOTIDE SEQUENCE [LARGE SCALE GENOMIC DNA]</scope>
    <source>
        <strain evidence="7 8">NLAE-zl-G419</strain>
    </source>
</reference>
<dbReference type="STRING" id="1529.SAMN04487885_1416"/>
<evidence type="ECO:0000256" key="5">
    <source>
        <dbReference type="ARBA" id="ARBA00023002"/>
    </source>
</evidence>
<keyword evidence="8" id="KW-1185">Reference proteome</keyword>
<dbReference type="InterPro" id="IPR013785">
    <property type="entry name" value="Aldolase_TIM"/>
</dbReference>
<dbReference type="PANTHER" id="PTHR32332">
    <property type="entry name" value="2-NITROPROPANE DIOXYGENASE"/>
    <property type="match status" value="1"/>
</dbReference>
<reference evidence="6 9" key="2">
    <citation type="submission" date="2018-03" db="EMBL/GenBank/DDBJ databases">
        <title>The uncultured portion of the human microbiome is neutrally assembled.</title>
        <authorList>
            <person name="Jeraldo P."/>
            <person name="Boardman L."/>
            <person name="White B.A."/>
            <person name="Nelson H."/>
            <person name="Goldenfeld N."/>
            <person name="Chia N."/>
        </authorList>
    </citation>
    <scope>NUCLEOTIDE SEQUENCE [LARGE SCALE GENOMIC DNA]</scope>
    <source>
        <strain evidence="6">CIM:MAG 903</strain>
    </source>
</reference>
<dbReference type="eggNOG" id="COG2070">
    <property type="taxonomic scope" value="Bacteria"/>
</dbReference>
<evidence type="ECO:0000256" key="2">
    <source>
        <dbReference type="ARBA" id="ARBA00013457"/>
    </source>
</evidence>
<dbReference type="EMBL" id="QAMZ01000043">
    <property type="protein sequence ID" value="PWL53014.1"/>
    <property type="molecule type" value="Genomic_DNA"/>
</dbReference>
<dbReference type="Proteomes" id="UP000246114">
    <property type="component" value="Unassembled WGS sequence"/>
</dbReference>
<evidence type="ECO:0000256" key="1">
    <source>
        <dbReference type="ARBA" id="ARBA00003535"/>
    </source>
</evidence>
<keyword evidence="3" id="KW-0285">Flavoprotein</keyword>
<dbReference type="PANTHER" id="PTHR32332:SF20">
    <property type="entry name" value="2-NITROPROPANE DIOXYGENASE-LIKE PROTEIN"/>
    <property type="match status" value="1"/>
</dbReference>
<dbReference type="SUPFAM" id="SSF51412">
    <property type="entry name" value="Inosine monophosphate dehydrogenase (IMPDH)"/>
    <property type="match status" value="1"/>
</dbReference>
<gene>
    <name evidence="6" type="primary">fabK</name>
    <name evidence="6" type="ORF">DBY38_09065</name>
    <name evidence="7" type="ORF">SAMN04487885_1416</name>
</gene>
<organism evidence="7 8">
    <name type="scientific">Clostridium cadaveris</name>
    <dbReference type="NCBI Taxonomy" id="1529"/>
    <lineage>
        <taxon>Bacteria</taxon>
        <taxon>Bacillati</taxon>
        <taxon>Bacillota</taxon>
        <taxon>Clostridia</taxon>
        <taxon>Eubacteriales</taxon>
        <taxon>Clostridiaceae</taxon>
        <taxon>Clostridium</taxon>
    </lineage>
</organism>
<dbReference type="GO" id="GO:0018580">
    <property type="term" value="F:nitronate monooxygenase activity"/>
    <property type="evidence" value="ECO:0007669"/>
    <property type="project" value="InterPro"/>
</dbReference>
<evidence type="ECO:0000313" key="8">
    <source>
        <dbReference type="Proteomes" id="UP000182135"/>
    </source>
</evidence>
<dbReference type="Proteomes" id="UP000182135">
    <property type="component" value="Unassembled WGS sequence"/>
</dbReference>
<sequence length="313" mass="33030">MKNFKLCEILGIEYPIIQGGMAWVANSSLAAAVSNGGGLGIIAGANAPIDYLRDEIRKTKRLTGKPFGVNIMLLSDNAEELAHMVCEEGVKVVTTGAGNPGKYIEMWKANGIKVIPVVASVALARRMERAGADAVIAEGCEAGGHIGELTTMALVPQVVDALNIPVIAAGGIGDGRGVAAALALGAEGVQVGTRFLVAEECTIHQNYKDRVIKANDIDTVVTGRVTGHPIRVIKNKLSRAFISLEKQGGLKEEFEKLGSGALAKAVIEGEADYGSLMAGQIAGLIKKEQPAKEIIEEMFEEAEKCIKSIQERI</sequence>
<dbReference type="Pfam" id="PF03060">
    <property type="entry name" value="NMO"/>
    <property type="match status" value="2"/>
</dbReference>
<evidence type="ECO:0000313" key="6">
    <source>
        <dbReference type="EMBL" id="PWL53014.1"/>
    </source>
</evidence>
<dbReference type="EMBL" id="FOOE01000041">
    <property type="protein sequence ID" value="SFG26176.1"/>
    <property type="molecule type" value="Genomic_DNA"/>
</dbReference>
<dbReference type="OrthoDB" id="9778912at2"/>
<proteinExistence type="predicted"/>
<keyword evidence="4" id="KW-0288">FMN</keyword>
<dbReference type="NCBIfam" id="TIGR03151">
    <property type="entry name" value="enACPred_II"/>
    <property type="match status" value="1"/>
</dbReference>
<keyword evidence="5" id="KW-0560">Oxidoreductase</keyword>
<protein>
    <recommendedName>
        <fullName evidence="2">Probable nitronate monooxygenase</fullName>
    </recommendedName>
</protein>
<evidence type="ECO:0000313" key="7">
    <source>
        <dbReference type="EMBL" id="SFG26176.1"/>
    </source>
</evidence>
<name>A0A1I2QKE9_9CLOT</name>
<dbReference type="AlphaFoldDB" id="A0A1I2QKE9"/>
<dbReference type="InterPro" id="IPR017569">
    <property type="entry name" value="Enoyl_ACP_red-II_put"/>
</dbReference>
<dbReference type="CDD" id="cd04730">
    <property type="entry name" value="NPD_like"/>
    <property type="match status" value="1"/>
</dbReference>
<comment type="function">
    <text evidence="1">Nitronate monooxygenase that uses molecular oxygen to catalyze the oxidative denitrification of alkyl nitronates. Acts on propionate 3-nitronate (P3N), the presumed physiological substrate. Probably functions in the detoxification of P3N, a metabolic poison produced by plants and fungi as a defense mechanism.</text>
</comment>
<dbReference type="RefSeq" id="WP_027638223.1">
    <property type="nucleotide sequence ID" value="NZ_BAAACD010000019.1"/>
</dbReference>
<evidence type="ECO:0000256" key="3">
    <source>
        <dbReference type="ARBA" id="ARBA00022630"/>
    </source>
</evidence>
<dbReference type="Gene3D" id="3.20.20.70">
    <property type="entry name" value="Aldolase class I"/>
    <property type="match status" value="1"/>
</dbReference>